<dbReference type="PANTHER" id="PTHR10491">
    <property type="entry name" value="DTDP-4-DEHYDRORHAMNOSE REDUCTASE"/>
    <property type="match status" value="1"/>
</dbReference>
<sequence>MRIALTGSGGQVGFELRRALLPVGEVIPLDRGGCDLANLDGLRAALTAARPDVIVNAAAYTAVDRAESEPALAEAINAEAPGVIGAVGRELGARVVHYSTDYVFEGTLDRPYTETDAPHPQSVYGRTKLAGEAALAATGARHWIFRTAWVIGARGHNFARTMLRLAAERDSLRVVADQIGTPTTAALIADVTAQALTRDGERPAEDGIYHLTATGHTSWHGLACHVIEAARAAGHPIKAGPESVAAISTEDFPTPAPRPADSRLATDRLRQVFGVHLPDWQTALEHTLEQIL</sequence>
<gene>
    <name evidence="8" type="primary">rfbD</name>
    <name evidence="8" type="ORF">V6X73_06595</name>
</gene>
<comment type="cofactor">
    <cofactor evidence="6">
        <name>Mg(2+)</name>
        <dbReference type="ChEBI" id="CHEBI:18420"/>
    </cofactor>
    <text evidence="6">Binds 1 Mg(2+) ion per monomer.</text>
</comment>
<comment type="function">
    <text evidence="6">Catalyzes the reduction of dTDP-6-deoxy-L-lyxo-4-hexulose to yield dTDP-L-rhamnose.</text>
</comment>
<name>A0ABV3TE47_9GAMM</name>
<keyword evidence="6 8" id="KW-0560">Oxidoreductase</keyword>
<dbReference type="Pfam" id="PF04321">
    <property type="entry name" value="RmlD_sub_bind"/>
    <property type="match status" value="1"/>
</dbReference>
<evidence type="ECO:0000256" key="3">
    <source>
        <dbReference type="ARBA" id="ARBA00012929"/>
    </source>
</evidence>
<organism evidence="8 9">
    <name type="scientific">Spiribacter pallidus</name>
    <dbReference type="NCBI Taxonomy" id="1987936"/>
    <lineage>
        <taxon>Bacteria</taxon>
        <taxon>Pseudomonadati</taxon>
        <taxon>Pseudomonadota</taxon>
        <taxon>Gammaproteobacteria</taxon>
        <taxon>Chromatiales</taxon>
        <taxon>Ectothiorhodospiraceae</taxon>
        <taxon>Spiribacter</taxon>
    </lineage>
</organism>
<feature type="domain" description="RmlD-like substrate binding" evidence="7">
    <location>
        <begin position="1"/>
        <end position="290"/>
    </location>
</feature>
<dbReference type="Gene3D" id="3.90.25.10">
    <property type="entry name" value="UDP-galactose 4-epimerase, domain 1"/>
    <property type="match status" value="1"/>
</dbReference>
<dbReference type="PANTHER" id="PTHR10491:SF4">
    <property type="entry name" value="METHIONINE ADENOSYLTRANSFERASE 2 SUBUNIT BETA"/>
    <property type="match status" value="1"/>
</dbReference>
<dbReference type="Gene3D" id="3.40.50.720">
    <property type="entry name" value="NAD(P)-binding Rossmann-like Domain"/>
    <property type="match status" value="1"/>
</dbReference>
<protein>
    <recommendedName>
        <fullName evidence="4 6">dTDP-4-dehydrorhamnose reductase</fullName>
        <ecNumber evidence="3 6">1.1.1.133</ecNumber>
    </recommendedName>
</protein>
<dbReference type="RefSeq" id="WP_367959304.1">
    <property type="nucleotide sequence ID" value="NZ_JBAKFK010000003.1"/>
</dbReference>
<dbReference type="NCBIfam" id="NF007440">
    <property type="entry name" value="PRK09987.1"/>
    <property type="match status" value="1"/>
</dbReference>
<evidence type="ECO:0000256" key="1">
    <source>
        <dbReference type="ARBA" id="ARBA00004781"/>
    </source>
</evidence>
<dbReference type="InterPro" id="IPR029903">
    <property type="entry name" value="RmlD-like-bd"/>
</dbReference>
<dbReference type="Proteomes" id="UP001556709">
    <property type="component" value="Unassembled WGS sequence"/>
</dbReference>
<evidence type="ECO:0000256" key="2">
    <source>
        <dbReference type="ARBA" id="ARBA00010944"/>
    </source>
</evidence>
<comment type="similarity">
    <text evidence="2 6">Belongs to the dTDP-4-dehydrorhamnose reductase family.</text>
</comment>
<accession>A0ABV3TE47</accession>
<dbReference type="GO" id="GO:0008831">
    <property type="term" value="F:dTDP-4-dehydrorhamnose reductase activity"/>
    <property type="evidence" value="ECO:0007669"/>
    <property type="project" value="UniProtKB-EC"/>
</dbReference>
<dbReference type="InterPro" id="IPR005913">
    <property type="entry name" value="dTDP_dehydrorham_reduct"/>
</dbReference>
<evidence type="ECO:0000256" key="6">
    <source>
        <dbReference type="RuleBase" id="RU364082"/>
    </source>
</evidence>
<keyword evidence="6" id="KW-0521">NADP</keyword>
<dbReference type="SUPFAM" id="SSF51735">
    <property type="entry name" value="NAD(P)-binding Rossmann-fold domains"/>
    <property type="match status" value="1"/>
</dbReference>
<evidence type="ECO:0000256" key="4">
    <source>
        <dbReference type="ARBA" id="ARBA00017099"/>
    </source>
</evidence>
<dbReference type="EC" id="1.1.1.133" evidence="3 6"/>
<evidence type="ECO:0000313" key="8">
    <source>
        <dbReference type="EMBL" id="MEX0469388.1"/>
    </source>
</evidence>
<dbReference type="NCBIfam" id="TIGR01214">
    <property type="entry name" value="rmlD"/>
    <property type="match status" value="1"/>
</dbReference>
<keyword evidence="9" id="KW-1185">Reference proteome</keyword>
<comment type="pathway">
    <text evidence="1 6">Carbohydrate biosynthesis; dTDP-L-rhamnose biosynthesis.</text>
</comment>
<evidence type="ECO:0000313" key="9">
    <source>
        <dbReference type="Proteomes" id="UP001556709"/>
    </source>
</evidence>
<proteinExistence type="inferred from homology"/>
<evidence type="ECO:0000256" key="5">
    <source>
        <dbReference type="ARBA" id="ARBA00048200"/>
    </source>
</evidence>
<reference evidence="8 9" key="1">
    <citation type="submission" date="2024-02" db="EMBL/GenBank/DDBJ databases">
        <title>New especies of Spiribacter isolated from saline water.</title>
        <authorList>
            <person name="Leon M.J."/>
            <person name="De La Haba R."/>
            <person name="Sanchez-Porro C."/>
            <person name="Ventosa A."/>
        </authorList>
    </citation>
    <scope>NUCLEOTIDE SEQUENCE [LARGE SCALE GENOMIC DNA]</scope>
    <source>
        <strain evidence="9">ag22IC6-390</strain>
    </source>
</reference>
<dbReference type="EMBL" id="JBAKFM010000003">
    <property type="protein sequence ID" value="MEX0469388.1"/>
    <property type="molecule type" value="Genomic_DNA"/>
</dbReference>
<dbReference type="CDD" id="cd05254">
    <property type="entry name" value="dTDP_HR_like_SDR_e"/>
    <property type="match status" value="1"/>
</dbReference>
<comment type="catalytic activity">
    <reaction evidence="5 6">
        <text>dTDP-beta-L-rhamnose + NADP(+) = dTDP-4-dehydro-beta-L-rhamnose + NADPH + H(+)</text>
        <dbReference type="Rhea" id="RHEA:21796"/>
        <dbReference type="ChEBI" id="CHEBI:15378"/>
        <dbReference type="ChEBI" id="CHEBI:57510"/>
        <dbReference type="ChEBI" id="CHEBI:57783"/>
        <dbReference type="ChEBI" id="CHEBI:58349"/>
        <dbReference type="ChEBI" id="CHEBI:62830"/>
        <dbReference type="EC" id="1.1.1.133"/>
    </reaction>
</comment>
<dbReference type="InterPro" id="IPR036291">
    <property type="entry name" value="NAD(P)-bd_dom_sf"/>
</dbReference>
<comment type="caution">
    <text evidence="8">The sequence shown here is derived from an EMBL/GenBank/DDBJ whole genome shotgun (WGS) entry which is preliminary data.</text>
</comment>
<evidence type="ECO:0000259" key="7">
    <source>
        <dbReference type="Pfam" id="PF04321"/>
    </source>
</evidence>